<feature type="repeat" description="ANK" evidence="3">
    <location>
        <begin position="80"/>
        <end position="112"/>
    </location>
</feature>
<dbReference type="RefSeq" id="XP_013394117.1">
    <property type="nucleotide sequence ID" value="XM_013538663.1"/>
</dbReference>
<dbReference type="OrthoDB" id="194358at2759"/>
<evidence type="ECO:0000256" key="3">
    <source>
        <dbReference type="PROSITE-ProRule" id="PRU00023"/>
    </source>
</evidence>
<evidence type="ECO:0000313" key="5">
    <source>
        <dbReference type="RefSeq" id="XP_013394117.1"/>
    </source>
</evidence>
<sequence length="130" mass="14008">MSVMDLCQAAADGDLQKLTNLLRAGTLDVNTTDELGSSLLHLAVKQDATQCVQLLLQHGADPNIQGKRKGLFTRLWGGEDGRTPLHLDAEQGATKCVQLLLQHGADPNVQDGVSMRGNVLEVCGLFKLLY</sequence>
<dbReference type="AlphaFoldDB" id="A0A1S3I789"/>
<protein>
    <submittedName>
        <fullName evidence="5">Palmitoyltransferase akr1-like</fullName>
    </submittedName>
</protein>
<evidence type="ECO:0000256" key="1">
    <source>
        <dbReference type="ARBA" id="ARBA00022737"/>
    </source>
</evidence>
<dbReference type="InterPro" id="IPR036770">
    <property type="entry name" value="Ankyrin_rpt-contain_sf"/>
</dbReference>
<dbReference type="InterPro" id="IPR050776">
    <property type="entry name" value="Ank_Repeat/CDKN_Inhibitor"/>
</dbReference>
<dbReference type="PANTHER" id="PTHR24201">
    <property type="entry name" value="ANK_REP_REGION DOMAIN-CONTAINING PROTEIN"/>
    <property type="match status" value="1"/>
</dbReference>
<keyword evidence="4" id="KW-1185">Reference proteome</keyword>
<dbReference type="PROSITE" id="PS50297">
    <property type="entry name" value="ANK_REP_REGION"/>
    <property type="match status" value="2"/>
</dbReference>
<feature type="repeat" description="ANK" evidence="3">
    <location>
        <begin position="35"/>
        <end position="67"/>
    </location>
</feature>
<dbReference type="Proteomes" id="UP000085678">
    <property type="component" value="Unplaced"/>
</dbReference>
<name>A0A1S3I789_LINAN</name>
<evidence type="ECO:0000256" key="2">
    <source>
        <dbReference type="ARBA" id="ARBA00023043"/>
    </source>
</evidence>
<dbReference type="Pfam" id="PF12796">
    <property type="entry name" value="Ank_2"/>
    <property type="match status" value="1"/>
</dbReference>
<dbReference type="Gene3D" id="1.25.40.20">
    <property type="entry name" value="Ankyrin repeat-containing domain"/>
    <property type="match status" value="1"/>
</dbReference>
<proteinExistence type="predicted"/>
<dbReference type="GeneID" id="106161648"/>
<dbReference type="SMART" id="SM00248">
    <property type="entry name" value="ANK"/>
    <property type="match status" value="2"/>
</dbReference>
<evidence type="ECO:0000313" key="4">
    <source>
        <dbReference type="Proteomes" id="UP000085678"/>
    </source>
</evidence>
<dbReference type="KEGG" id="lak:106161648"/>
<dbReference type="PROSITE" id="PS50088">
    <property type="entry name" value="ANK_REPEAT"/>
    <property type="match status" value="2"/>
</dbReference>
<dbReference type="SUPFAM" id="SSF48403">
    <property type="entry name" value="Ankyrin repeat"/>
    <property type="match status" value="1"/>
</dbReference>
<gene>
    <name evidence="5" type="primary">LOC106161648</name>
</gene>
<keyword evidence="1" id="KW-0677">Repeat</keyword>
<keyword evidence="2 3" id="KW-0040">ANK repeat</keyword>
<accession>A0A1S3I789</accession>
<dbReference type="InParanoid" id="A0A1S3I789"/>
<reference evidence="5" key="1">
    <citation type="submission" date="2025-08" db="UniProtKB">
        <authorList>
            <consortium name="RefSeq"/>
        </authorList>
    </citation>
    <scope>IDENTIFICATION</scope>
    <source>
        <tissue evidence="5">Gonads</tissue>
    </source>
</reference>
<organism evidence="4 5">
    <name type="scientific">Lingula anatina</name>
    <name type="common">Brachiopod</name>
    <name type="synonym">Lingula unguis</name>
    <dbReference type="NCBI Taxonomy" id="7574"/>
    <lineage>
        <taxon>Eukaryota</taxon>
        <taxon>Metazoa</taxon>
        <taxon>Spiralia</taxon>
        <taxon>Lophotrochozoa</taxon>
        <taxon>Brachiopoda</taxon>
        <taxon>Linguliformea</taxon>
        <taxon>Lingulata</taxon>
        <taxon>Lingulida</taxon>
        <taxon>Linguloidea</taxon>
        <taxon>Lingulidae</taxon>
        <taxon>Lingula</taxon>
    </lineage>
</organism>
<dbReference type="InterPro" id="IPR002110">
    <property type="entry name" value="Ankyrin_rpt"/>
</dbReference>
<dbReference type="PANTHER" id="PTHR24201:SF15">
    <property type="entry name" value="ANKYRIN REPEAT DOMAIN-CONTAINING PROTEIN 66"/>
    <property type="match status" value="1"/>
</dbReference>